<feature type="binding site" evidence="4">
    <location>
        <position position="97"/>
    </location>
    <ligand>
        <name>substrate</name>
    </ligand>
</feature>
<dbReference type="EMBL" id="JMIU01000001">
    <property type="protein sequence ID" value="KDN96157.1"/>
    <property type="molecule type" value="Genomic_DNA"/>
</dbReference>
<dbReference type="GO" id="GO:0008813">
    <property type="term" value="F:chorismate lyase activity"/>
    <property type="evidence" value="ECO:0007669"/>
    <property type="project" value="UniProtKB-UniRule"/>
</dbReference>
<protein>
    <recommendedName>
        <fullName evidence="4">Probable chorismate pyruvate-lyase</fullName>
        <shortName evidence="4">CL</shortName>
        <shortName evidence="4">CPL</shortName>
        <ecNumber evidence="4">4.1.3.40</ecNumber>
    </recommendedName>
</protein>
<keyword evidence="4" id="KW-0670">Pyruvate</keyword>
<reference evidence="5 6" key="1">
    <citation type="submission" date="2014-04" db="EMBL/GenBank/DDBJ databases">
        <title>Draft genome sequence of Hydrogenovibrio marinus MH-110, a model organism for aerobic H2 metabolism.</title>
        <authorList>
            <person name="Cha H.J."/>
            <person name="Jo B.H."/>
            <person name="Hwang B.H."/>
        </authorList>
    </citation>
    <scope>NUCLEOTIDE SEQUENCE [LARGE SCALE GENOMIC DNA]</scope>
    <source>
        <strain evidence="5 6">MH-110</strain>
    </source>
</reference>
<dbReference type="UniPathway" id="UPA00232"/>
<feature type="binding site" evidence="4">
    <location>
        <position position="159"/>
    </location>
    <ligand>
        <name>substrate</name>
    </ligand>
</feature>
<dbReference type="PANTHER" id="PTHR38683">
    <property type="entry name" value="CHORISMATE PYRUVATE-LYASE"/>
    <property type="match status" value="1"/>
</dbReference>
<dbReference type="InterPro" id="IPR007440">
    <property type="entry name" value="Chorismate--pyruvate_lyase"/>
</dbReference>
<comment type="similarity">
    <text evidence="4">Belongs to the UbiC family.</text>
</comment>
<gene>
    <name evidence="4" type="primary">ubiC</name>
    <name evidence="5" type="ORF">EI16_07660</name>
</gene>
<evidence type="ECO:0000313" key="5">
    <source>
        <dbReference type="EMBL" id="KDN96157.1"/>
    </source>
</evidence>
<dbReference type="PANTHER" id="PTHR38683:SF1">
    <property type="entry name" value="CHORISMATE PYRUVATE-LYASE"/>
    <property type="match status" value="1"/>
</dbReference>
<comment type="subcellular location">
    <subcellularLocation>
        <location evidence="4">Cytoplasm</location>
    </subcellularLocation>
</comment>
<dbReference type="HAMAP" id="MF_01632">
    <property type="entry name" value="UbiC"/>
    <property type="match status" value="1"/>
</dbReference>
<dbReference type="STRING" id="28885.EI16_07660"/>
<proteinExistence type="inferred from homology"/>
<dbReference type="Gene3D" id="3.40.1410.10">
    <property type="entry name" value="Chorismate lyase-like"/>
    <property type="match status" value="1"/>
</dbReference>
<dbReference type="GO" id="GO:0006744">
    <property type="term" value="P:ubiquinone biosynthetic process"/>
    <property type="evidence" value="ECO:0007669"/>
    <property type="project" value="UniProtKB-UniRule"/>
</dbReference>
<dbReference type="Pfam" id="PF04345">
    <property type="entry name" value="Chor_lyase"/>
    <property type="match status" value="1"/>
</dbReference>
<comment type="catalytic activity">
    <reaction evidence="4">
        <text>chorismate = 4-hydroxybenzoate + pyruvate</text>
        <dbReference type="Rhea" id="RHEA:16505"/>
        <dbReference type="ChEBI" id="CHEBI:15361"/>
        <dbReference type="ChEBI" id="CHEBI:17879"/>
        <dbReference type="ChEBI" id="CHEBI:29748"/>
        <dbReference type="EC" id="4.1.3.40"/>
    </reaction>
</comment>
<dbReference type="AlphaFoldDB" id="A0A066ZRP9"/>
<dbReference type="Proteomes" id="UP000027341">
    <property type="component" value="Unassembled WGS sequence"/>
</dbReference>
<comment type="pathway">
    <text evidence="4">Cofactor biosynthesis; ubiquinone biosynthesis.</text>
</comment>
<dbReference type="GO" id="GO:0005829">
    <property type="term" value="C:cytosol"/>
    <property type="evidence" value="ECO:0007669"/>
    <property type="project" value="TreeGrafter"/>
</dbReference>
<dbReference type="InterPro" id="IPR028978">
    <property type="entry name" value="Chorismate_lyase_/UTRA_dom_sf"/>
</dbReference>
<evidence type="ECO:0000256" key="1">
    <source>
        <dbReference type="ARBA" id="ARBA00022490"/>
    </source>
</evidence>
<comment type="caution">
    <text evidence="4">Lacks conserved residue(s) required for the propagation of feature annotation.</text>
</comment>
<keyword evidence="3 4" id="KW-0456">Lyase</keyword>
<organism evidence="5 6">
    <name type="scientific">Hydrogenovibrio marinus</name>
    <dbReference type="NCBI Taxonomy" id="28885"/>
    <lineage>
        <taxon>Bacteria</taxon>
        <taxon>Pseudomonadati</taxon>
        <taxon>Pseudomonadota</taxon>
        <taxon>Gammaproteobacteria</taxon>
        <taxon>Thiotrichales</taxon>
        <taxon>Piscirickettsiaceae</taxon>
        <taxon>Hydrogenovibrio</taxon>
    </lineage>
</organism>
<sequence length="170" mass="19595">MLLTRNLEDWLFDPSSLTAKLRQKCPELSVTILSEKLEYPLPDEQQRLKMVAGEKAWIRIVTLTCGDLPLVYARTIIPNFQPGNPWFSLKTLGHTPLGHVLFAKDIKNHYSRSEFECQNQRKIWPYLDTKAVFSSKKGNRLASRRCEFSKKGNSLLLTEVFLPNSLPLFD</sequence>
<name>A0A066ZRP9_HYDMR</name>
<dbReference type="SUPFAM" id="SSF64288">
    <property type="entry name" value="Chorismate lyase-like"/>
    <property type="match status" value="1"/>
</dbReference>
<evidence type="ECO:0000256" key="3">
    <source>
        <dbReference type="ARBA" id="ARBA00023239"/>
    </source>
</evidence>
<keyword evidence="6" id="KW-1185">Reference proteome</keyword>
<comment type="function">
    <text evidence="4">Removes the pyruvyl group from chorismate, with concomitant aromatization of the ring, to provide 4-hydroxybenzoate (4HB) for the ubiquinone pathway.</text>
</comment>
<evidence type="ECO:0000256" key="4">
    <source>
        <dbReference type="HAMAP-Rule" id="MF_01632"/>
    </source>
</evidence>
<evidence type="ECO:0000313" key="6">
    <source>
        <dbReference type="Proteomes" id="UP000027341"/>
    </source>
</evidence>
<keyword evidence="1 4" id="KW-0963">Cytoplasm</keyword>
<keyword evidence="2 4" id="KW-0831">Ubiquinone biosynthesis</keyword>
<comment type="caution">
    <text evidence="5">The sequence shown here is derived from an EMBL/GenBank/DDBJ whole genome shotgun (WGS) entry which is preliminary data.</text>
</comment>
<feature type="binding site" evidence="4">
    <location>
        <position position="59"/>
    </location>
    <ligand>
        <name>substrate</name>
    </ligand>
</feature>
<accession>A0A066ZRP9</accession>
<evidence type="ECO:0000256" key="2">
    <source>
        <dbReference type="ARBA" id="ARBA00022688"/>
    </source>
</evidence>
<dbReference type="EC" id="4.1.3.40" evidence="4"/>
<dbReference type="GO" id="GO:0042866">
    <property type="term" value="P:pyruvate biosynthetic process"/>
    <property type="evidence" value="ECO:0007669"/>
    <property type="project" value="UniProtKB-UniRule"/>
</dbReference>